<organism evidence="1">
    <name type="scientific">uncultured bacterium 282</name>
    <dbReference type="NCBI Taxonomy" id="698388"/>
    <lineage>
        <taxon>Bacteria</taxon>
        <taxon>environmental samples</taxon>
    </lineage>
</organism>
<accession>E3T634</accession>
<reference evidence="1" key="1">
    <citation type="submission" date="2009-12" db="EMBL/GenBank/DDBJ databases">
        <authorList>
            <person name="Kielak A."/>
            <person name="van Veen J.A."/>
            <person name="Kowalchuk G.A."/>
        </authorList>
    </citation>
    <scope>NUCLEOTIDE SEQUENCE</scope>
</reference>
<reference evidence="1" key="2">
    <citation type="journal article" date="2010" name="Appl. Environ. Microbiol.">
        <title>Comparative analysis of acidobacterial genomic fragments from terrestrial and aquatic metagenomic libraries, with emphasis on acidobacteria subdivision 6.</title>
        <authorList>
            <person name="Kielak A.M."/>
            <person name="van Veen J.A."/>
            <person name="Kowalchuk G.A."/>
        </authorList>
    </citation>
    <scope>NUCLEOTIDE SEQUENCE</scope>
</reference>
<proteinExistence type="predicted"/>
<dbReference type="EMBL" id="GU260699">
    <property type="protein sequence ID" value="ADC35778.1"/>
    <property type="molecule type" value="Genomic_DNA"/>
</dbReference>
<protein>
    <submittedName>
        <fullName evidence="1">Uncharacterized protein</fullName>
    </submittedName>
</protein>
<name>E3T634_9BACT</name>
<evidence type="ECO:0000313" key="1">
    <source>
        <dbReference type="EMBL" id="ADC35778.1"/>
    </source>
</evidence>
<dbReference type="AlphaFoldDB" id="E3T634"/>
<sequence length="48" mass="5049">MGELFMDLPEESQAANDDEYMFGPVALSSDGGTGVAMRPPSIFPTGLV</sequence>